<comment type="subcellular location">
    <subcellularLocation>
        <location evidence="1">Cell membrane</location>
        <topology evidence="1">Multi-pass membrane protein</topology>
    </subcellularLocation>
</comment>
<dbReference type="AlphaFoldDB" id="A0AAJ1T3I7"/>
<keyword evidence="3" id="KW-1003">Cell membrane</keyword>
<keyword evidence="4 9" id="KW-0812">Transmembrane</keyword>
<gene>
    <name evidence="12" type="ORF">J2S13_002418</name>
</gene>
<evidence type="ECO:0000256" key="2">
    <source>
        <dbReference type="ARBA" id="ARBA00022448"/>
    </source>
</evidence>
<dbReference type="InterPro" id="IPR039421">
    <property type="entry name" value="Type_1_exporter"/>
</dbReference>
<evidence type="ECO:0000256" key="5">
    <source>
        <dbReference type="ARBA" id="ARBA00022741"/>
    </source>
</evidence>
<dbReference type="PROSITE" id="PS00211">
    <property type="entry name" value="ABC_TRANSPORTER_1"/>
    <property type="match status" value="1"/>
</dbReference>
<dbReference type="PROSITE" id="PS50893">
    <property type="entry name" value="ABC_TRANSPORTER_2"/>
    <property type="match status" value="1"/>
</dbReference>
<feature type="transmembrane region" description="Helical" evidence="9">
    <location>
        <begin position="272"/>
        <end position="293"/>
    </location>
</feature>
<evidence type="ECO:0000313" key="12">
    <source>
        <dbReference type="EMBL" id="MDQ0215996.1"/>
    </source>
</evidence>
<dbReference type="PANTHER" id="PTHR43394">
    <property type="entry name" value="ATP-DEPENDENT PERMEASE MDL1, MITOCHONDRIAL"/>
    <property type="match status" value="1"/>
</dbReference>
<proteinExistence type="predicted"/>
<dbReference type="Proteomes" id="UP001237207">
    <property type="component" value="Unassembled WGS sequence"/>
</dbReference>
<dbReference type="PANTHER" id="PTHR43394:SF1">
    <property type="entry name" value="ATP-BINDING CASSETTE SUB-FAMILY B MEMBER 10, MITOCHONDRIAL"/>
    <property type="match status" value="1"/>
</dbReference>
<keyword evidence="13" id="KW-1185">Reference proteome</keyword>
<evidence type="ECO:0000256" key="3">
    <source>
        <dbReference type="ARBA" id="ARBA00022475"/>
    </source>
</evidence>
<dbReference type="NCBIfam" id="TIGR02868">
    <property type="entry name" value="CydC"/>
    <property type="match status" value="1"/>
</dbReference>
<dbReference type="Gene3D" id="1.20.1560.10">
    <property type="entry name" value="ABC transporter type 1, transmembrane domain"/>
    <property type="match status" value="1"/>
</dbReference>
<dbReference type="InterPro" id="IPR011527">
    <property type="entry name" value="ABC1_TM_dom"/>
</dbReference>
<feature type="transmembrane region" description="Helical" evidence="9">
    <location>
        <begin position="136"/>
        <end position="156"/>
    </location>
</feature>
<dbReference type="Gene3D" id="3.40.50.300">
    <property type="entry name" value="P-loop containing nucleotide triphosphate hydrolases"/>
    <property type="match status" value="1"/>
</dbReference>
<accession>A0AAJ1T3I7</accession>
<dbReference type="GO" id="GO:0016887">
    <property type="term" value="F:ATP hydrolysis activity"/>
    <property type="evidence" value="ECO:0007669"/>
    <property type="project" value="InterPro"/>
</dbReference>
<evidence type="ECO:0000256" key="8">
    <source>
        <dbReference type="ARBA" id="ARBA00023136"/>
    </source>
</evidence>
<evidence type="ECO:0000256" key="7">
    <source>
        <dbReference type="ARBA" id="ARBA00022989"/>
    </source>
</evidence>
<feature type="transmembrane region" description="Helical" evidence="9">
    <location>
        <begin position="50"/>
        <end position="69"/>
    </location>
</feature>
<name>A0AAJ1T3I7_9BACI</name>
<dbReference type="EMBL" id="JAUSUC010000032">
    <property type="protein sequence ID" value="MDQ0215996.1"/>
    <property type="molecule type" value="Genomic_DNA"/>
</dbReference>
<feature type="domain" description="ABC transporter" evidence="10">
    <location>
        <begin position="340"/>
        <end position="574"/>
    </location>
</feature>
<evidence type="ECO:0000256" key="6">
    <source>
        <dbReference type="ARBA" id="ARBA00022840"/>
    </source>
</evidence>
<dbReference type="InterPro" id="IPR036640">
    <property type="entry name" value="ABC1_TM_sf"/>
</dbReference>
<dbReference type="SUPFAM" id="SSF90123">
    <property type="entry name" value="ABC transporter transmembrane region"/>
    <property type="match status" value="1"/>
</dbReference>
<protein>
    <submittedName>
        <fullName evidence="12">ATP-binding cassette subfamily C protein CydC</fullName>
    </submittedName>
</protein>
<dbReference type="GO" id="GO:0015421">
    <property type="term" value="F:ABC-type oligopeptide transporter activity"/>
    <property type="evidence" value="ECO:0007669"/>
    <property type="project" value="TreeGrafter"/>
</dbReference>
<keyword evidence="5" id="KW-0547">Nucleotide-binding</keyword>
<dbReference type="GO" id="GO:0005524">
    <property type="term" value="F:ATP binding"/>
    <property type="evidence" value="ECO:0007669"/>
    <property type="project" value="UniProtKB-KW"/>
</dbReference>
<evidence type="ECO:0000259" key="11">
    <source>
        <dbReference type="PROSITE" id="PS50929"/>
    </source>
</evidence>
<dbReference type="InterPro" id="IPR027417">
    <property type="entry name" value="P-loop_NTPase"/>
</dbReference>
<dbReference type="InterPro" id="IPR003593">
    <property type="entry name" value="AAA+_ATPase"/>
</dbReference>
<comment type="caution">
    <text evidence="12">The sequence shown here is derived from an EMBL/GenBank/DDBJ whole genome shotgun (WGS) entry which is preliminary data.</text>
</comment>
<keyword evidence="2" id="KW-0813">Transport</keyword>
<feature type="transmembrane region" description="Helical" evidence="9">
    <location>
        <begin position="20"/>
        <end position="44"/>
    </location>
</feature>
<dbReference type="InterPro" id="IPR003439">
    <property type="entry name" value="ABC_transporter-like_ATP-bd"/>
</dbReference>
<dbReference type="InterPro" id="IPR014223">
    <property type="entry name" value="ABC_CydC/D"/>
</dbReference>
<keyword evidence="6 12" id="KW-0067">ATP-binding</keyword>
<dbReference type="GO" id="GO:0005886">
    <property type="term" value="C:plasma membrane"/>
    <property type="evidence" value="ECO:0007669"/>
    <property type="project" value="UniProtKB-SubCell"/>
</dbReference>
<sequence>MKLLQTYIFPYIKQYKRLMIMTIILGVLTVLAGSMLTFTSGYLISRASEMPATILLLYVPIVAVRTFGISRAVTRYLERLTGHNAVLKILAELRVKLYGMVEPQALFIRSRFQTGDLLGTLADDIEHLQDVYIRTIFPTVIALFLFIFSISSLALFDWVFAIWMFFCLSIIVFVYPLISLYQLKRRQVMLKEKKGRLYQALTDAVFGLSDWVISGQKEQFIQPFLSERNESQQLERKLSDWNHSRTFQLQLISGAILIMVGIWAGNAAQEGVIMPTYIAAFTLVTLPILEGLLPVSHAIKRIPTYQESLQRIAKIEQFVPASIEEIEKVEAMSFKHEANIQIEDVFYRYETEREEALQHITLSIPQGEKIALLGKSGAGKSTLLQLLLGVLTPTKGTITINGHSPQEFGEDIYEWMGVLNQKPYLFATTVENNIRLGNQEASKDEIEHVIKQVKLDQYIHSLPEGLQTQMEETGQRFSGGERQRIALARILLKNTPIVVLDEPTVGLDPQTEMTLLETIFDVLKDKTVIWITHHLAGMEKMNHILFLDKGQIAMSGTHKELMTTSERYRQLYKLDRGEQ</sequence>
<dbReference type="Pfam" id="PF00005">
    <property type="entry name" value="ABC_tran"/>
    <property type="match status" value="1"/>
</dbReference>
<dbReference type="SUPFAM" id="SSF52540">
    <property type="entry name" value="P-loop containing nucleoside triphosphate hydrolases"/>
    <property type="match status" value="1"/>
</dbReference>
<feature type="transmembrane region" description="Helical" evidence="9">
    <location>
        <begin position="162"/>
        <end position="183"/>
    </location>
</feature>
<dbReference type="FunFam" id="3.40.50.300:FF:000221">
    <property type="entry name" value="Multidrug ABC transporter ATP-binding protein"/>
    <property type="match status" value="1"/>
</dbReference>
<dbReference type="RefSeq" id="WP_307257996.1">
    <property type="nucleotide sequence ID" value="NZ_JAUSUC010000032.1"/>
</dbReference>
<dbReference type="SMART" id="SM00382">
    <property type="entry name" value="AAA"/>
    <property type="match status" value="1"/>
</dbReference>
<keyword evidence="7 9" id="KW-1133">Transmembrane helix</keyword>
<keyword evidence="8 9" id="KW-0472">Membrane</keyword>
<feature type="transmembrane region" description="Helical" evidence="9">
    <location>
        <begin position="246"/>
        <end position="266"/>
    </location>
</feature>
<dbReference type="InterPro" id="IPR017871">
    <property type="entry name" value="ABC_transporter-like_CS"/>
</dbReference>
<evidence type="ECO:0000256" key="4">
    <source>
        <dbReference type="ARBA" id="ARBA00022692"/>
    </source>
</evidence>
<reference evidence="12" key="1">
    <citation type="submission" date="2023-07" db="EMBL/GenBank/DDBJ databases">
        <title>Genomic Encyclopedia of Type Strains, Phase IV (KMG-IV): sequencing the most valuable type-strain genomes for metagenomic binning, comparative biology and taxonomic classification.</title>
        <authorList>
            <person name="Goeker M."/>
        </authorList>
    </citation>
    <scope>NUCLEOTIDE SEQUENCE</scope>
    <source>
        <strain evidence="12">DSM 23947</strain>
    </source>
</reference>
<evidence type="ECO:0000313" key="13">
    <source>
        <dbReference type="Proteomes" id="UP001237207"/>
    </source>
</evidence>
<dbReference type="PROSITE" id="PS50929">
    <property type="entry name" value="ABC_TM1F"/>
    <property type="match status" value="1"/>
</dbReference>
<feature type="domain" description="ABC transmembrane type-1" evidence="11">
    <location>
        <begin position="20"/>
        <end position="304"/>
    </location>
</feature>
<organism evidence="12 13">
    <name type="scientific">Oikeobacillus pervagus</name>
    <dbReference type="NCBI Taxonomy" id="1325931"/>
    <lineage>
        <taxon>Bacteria</taxon>
        <taxon>Bacillati</taxon>
        <taxon>Bacillota</taxon>
        <taxon>Bacilli</taxon>
        <taxon>Bacillales</taxon>
        <taxon>Bacillaceae</taxon>
        <taxon>Oikeobacillus</taxon>
    </lineage>
</organism>
<dbReference type="GO" id="GO:0045454">
    <property type="term" value="P:cell redox homeostasis"/>
    <property type="evidence" value="ECO:0007669"/>
    <property type="project" value="InterPro"/>
</dbReference>
<dbReference type="GO" id="GO:0034775">
    <property type="term" value="P:glutathione transmembrane transport"/>
    <property type="evidence" value="ECO:0007669"/>
    <property type="project" value="InterPro"/>
</dbReference>
<evidence type="ECO:0000259" key="10">
    <source>
        <dbReference type="PROSITE" id="PS50893"/>
    </source>
</evidence>
<evidence type="ECO:0000256" key="1">
    <source>
        <dbReference type="ARBA" id="ARBA00004651"/>
    </source>
</evidence>
<evidence type="ECO:0000256" key="9">
    <source>
        <dbReference type="SAM" id="Phobius"/>
    </source>
</evidence>